<comment type="caution">
    <text evidence="1">The sequence shown here is derived from an EMBL/GenBank/DDBJ whole genome shotgun (WGS) entry which is preliminary data.</text>
</comment>
<accession>A0A164Y037</accession>
<keyword evidence="2" id="KW-1185">Reference proteome</keyword>
<organism evidence="1 2">
    <name type="scientific">Daphnia magna</name>
    <dbReference type="NCBI Taxonomy" id="35525"/>
    <lineage>
        <taxon>Eukaryota</taxon>
        <taxon>Metazoa</taxon>
        <taxon>Ecdysozoa</taxon>
        <taxon>Arthropoda</taxon>
        <taxon>Crustacea</taxon>
        <taxon>Branchiopoda</taxon>
        <taxon>Diplostraca</taxon>
        <taxon>Cladocera</taxon>
        <taxon>Anomopoda</taxon>
        <taxon>Daphniidae</taxon>
        <taxon>Daphnia</taxon>
    </lineage>
</organism>
<name>A0A164Y037_9CRUS</name>
<dbReference type="EMBL" id="LRGB01000944">
    <property type="protein sequence ID" value="KZS14738.1"/>
    <property type="molecule type" value="Genomic_DNA"/>
</dbReference>
<gene>
    <name evidence="1" type="ORF">APZ42_020144</name>
</gene>
<proteinExistence type="predicted"/>
<evidence type="ECO:0000313" key="1">
    <source>
        <dbReference type="EMBL" id="KZS14738.1"/>
    </source>
</evidence>
<sequence length="65" mass="7399">MYRNASIFGGGFDATMMVHLVHQAERENKTSSTLHPSSPTGWNIFPYVLYYASHLLPFDTNFGKF</sequence>
<dbReference type="AlphaFoldDB" id="A0A164Y037"/>
<evidence type="ECO:0000313" key="2">
    <source>
        <dbReference type="Proteomes" id="UP000076858"/>
    </source>
</evidence>
<protein>
    <submittedName>
        <fullName evidence="1">Uncharacterized protein</fullName>
    </submittedName>
</protein>
<reference evidence="1 2" key="1">
    <citation type="submission" date="2016-03" db="EMBL/GenBank/DDBJ databases">
        <title>EvidentialGene: Evidence-directed Construction of Genes on Genomes.</title>
        <authorList>
            <person name="Gilbert D.G."/>
            <person name="Choi J.-H."/>
            <person name="Mockaitis K."/>
            <person name="Colbourne J."/>
            <person name="Pfrender M."/>
        </authorList>
    </citation>
    <scope>NUCLEOTIDE SEQUENCE [LARGE SCALE GENOMIC DNA]</scope>
    <source>
        <strain evidence="1 2">Xinb3</strain>
        <tissue evidence="1">Complete organism</tissue>
    </source>
</reference>
<dbReference type="Proteomes" id="UP000076858">
    <property type="component" value="Unassembled WGS sequence"/>
</dbReference>